<dbReference type="InterPro" id="IPR011051">
    <property type="entry name" value="RmlC_Cupin_sf"/>
</dbReference>
<dbReference type="RefSeq" id="WP_186977711.1">
    <property type="nucleotide sequence ID" value="NZ_JACOOH010000008.1"/>
</dbReference>
<dbReference type="InterPro" id="IPR003779">
    <property type="entry name" value="CMD-like"/>
</dbReference>
<dbReference type="InterPro" id="IPR014710">
    <property type="entry name" value="RmlC-like_jellyroll"/>
</dbReference>
<dbReference type="Gene3D" id="1.20.1290.10">
    <property type="entry name" value="AhpD-like"/>
    <property type="match status" value="1"/>
</dbReference>
<reference evidence="4 5" key="1">
    <citation type="submission" date="2020-08" db="EMBL/GenBank/DDBJ databases">
        <title>Genome public.</title>
        <authorList>
            <person name="Liu C."/>
            <person name="Sun Q."/>
        </authorList>
    </citation>
    <scope>NUCLEOTIDE SEQUENCE [LARGE SCALE GENOMIC DNA]</scope>
    <source>
        <strain evidence="4 5">NSJ-56</strain>
    </source>
</reference>
<proteinExistence type="predicted"/>
<name>A0ABR7D4K7_9BACT</name>
<organism evidence="4 5">
    <name type="scientific">Butyricimonas hominis</name>
    <dbReference type="NCBI Taxonomy" id="2763032"/>
    <lineage>
        <taxon>Bacteria</taxon>
        <taxon>Pseudomonadati</taxon>
        <taxon>Bacteroidota</taxon>
        <taxon>Bacteroidia</taxon>
        <taxon>Bacteroidales</taxon>
        <taxon>Odoribacteraceae</taxon>
        <taxon>Butyricimonas</taxon>
    </lineage>
</organism>
<dbReference type="Proteomes" id="UP000646484">
    <property type="component" value="Unassembled WGS sequence"/>
</dbReference>
<protein>
    <submittedName>
        <fullName evidence="4">Carboxymuconolactone decarboxylase family protein</fullName>
    </submittedName>
</protein>
<feature type="domain" description="Cupin type-2" evidence="3">
    <location>
        <begin position="79"/>
        <end position="136"/>
    </location>
</feature>
<dbReference type="SUPFAM" id="SSF51182">
    <property type="entry name" value="RmlC-like cupins"/>
    <property type="match status" value="1"/>
</dbReference>
<gene>
    <name evidence="4" type="ORF">H8S64_17330</name>
</gene>
<evidence type="ECO:0000259" key="2">
    <source>
        <dbReference type="Pfam" id="PF02627"/>
    </source>
</evidence>
<dbReference type="Pfam" id="PF07883">
    <property type="entry name" value="Cupin_2"/>
    <property type="match status" value="1"/>
</dbReference>
<dbReference type="CDD" id="cd02233">
    <property type="entry name" value="cupin_HNL-like"/>
    <property type="match status" value="1"/>
</dbReference>
<evidence type="ECO:0000256" key="1">
    <source>
        <dbReference type="SAM" id="SignalP"/>
    </source>
</evidence>
<evidence type="ECO:0000313" key="4">
    <source>
        <dbReference type="EMBL" id="MBC5622856.1"/>
    </source>
</evidence>
<dbReference type="InterPro" id="IPR052512">
    <property type="entry name" value="4CMD/NDH-1_regulator"/>
</dbReference>
<accession>A0ABR7D4K7</accession>
<keyword evidence="5" id="KW-1185">Reference proteome</keyword>
<sequence>MRKNFVLIMVCMVMTFTNSCKNGTYSKNNNQNKLMMEASTKKTEPVLGLGTPVTANFTGEAWLQYLSGQPEYECNVYNVTFAPGTRNYWHSHTIGQILLCTEGIGYYQEKGKPARRLQPGDVVNIPANTIHWHGAAPDSRFTHIGITPRVSENNTEWMGEVTDEEYSEAISTFAQETPKNEKDTDRIELCKKNYTTLFGGEALTGQGSDPEMMDILQKFIFGDIFRTGNLDMKTCEMITCITLTAMQTLPQLKAHAGAALNAGVTPVELRELVYLCAPFIGFPKTLNALGTINEVFKERGIALPLESQETVKEEERFEKGKEIQHALYGEKMKEALKTLPAGMNDTLPRLLTEMCFGDFYTRSGLDIKTRELLSLCILATLGAERQIESHAQGNLKAGNNKETLIAAMIQCLPYIGFPLALNAIHIIKDIE</sequence>
<feature type="chain" id="PRO_5045400099" evidence="1">
    <location>
        <begin position="23"/>
        <end position="431"/>
    </location>
</feature>
<comment type="caution">
    <text evidence="4">The sequence shown here is derived from an EMBL/GenBank/DDBJ whole genome shotgun (WGS) entry which is preliminary data.</text>
</comment>
<evidence type="ECO:0000313" key="5">
    <source>
        <dbReference type="Proteomes" id="UP000646484"/>
    </source>
</evidence>
<dbReference type="Pfam" id="PF02627">
    <property type="entry name" value="CMD"/>
    <property type="match status" value="2"/>
</dbReference>
<feature type="domain" description="Carboxymuconolactone decarboxylase-like" evidence="2">
    <location>
        <begin position="210"/>
        <end position="290"/>
    </location>
</feature>
<evidence type="ECO:0000259" key="3">
    <source>
        <dbReference type="Pfam" id="PF07883"/>
    </source>
</evidence>
<dbReference type="Gene3D" id="2.60.120.10">
    <property type="entry name" value="Jelly Rolls"/>
    <property type="match status" value="1"/>
</dbReference>
<dbReference type="EMBL" id="JACOOH010000008">
    <property type="protein sequence ID" value="MBC5622856.1"/>
    <property type="molecule type" value="Genomic_DNA"/>
</dbReference>
<dbReference type="PANTHER" id="PTHR33570:SF2">
    <property type="entry name" value="CARBOXYMUCONOLACTONE DECARBOXYLASE-LIKE DOMAIN-CONTAINING PROTEIN"/>
    <property type="match status" value="1"/>
</dbReference>
<dbReference type="InterPro" id="IPR013096">
    <property type="entry name" value="Cupin_2"/>
</dbReference>
<dbReference type="InterPro" id="IPR047263">
    <property type="entry name" value="HNL-like_cupin"/>
</dbReference>
<dbReference type="InterPro" id="IPR029032">
    <property type="entry name" value="AhpD-like"/>
</dbReference>
<keyword evidence="1" id="KW-0732">Signal</keyword>
<dbReference type="PANTHER" id="PTHR33570">
    <property type="entry name" value="4-CARBOXYMUCONOLACTONE DECARBOXYLASE FAMILY PROTEIN"/>
    <property type="match status" value="1"/>
</dbReference>
<feature type="signal peptide" evidence="1">
    <location>
        <begin position="1"/>
        <end position="22"/>
    </location>
</feature>
<feature type="domain" description="Carboxymuconolactone decarboxylase-like" evidence="2">
    <location>
        <begin position="347"/>
        <end position="428"/>
    </location>
</feature>
<dbReference type="SUPFAM" id="SSF69118">
    <property type="entry name" value="AhpD-like"/>
    <property type="match status" value="1"/>
</dbReference>